<reference evidence="13 14" key="1">
    <citation type="submission" date="2020-08" db="EMBL/GenBank/DDBJ databases">
        <title>Plant Genome Project.</title>
        <authorList>
            <person name="Zhang R.-G."/>
        </authorList>
    </citation>
    <scope>NUCLEOTIDE SEQUENCE [LARGE SCALE GENOMIC DNA]</scope>
    <source>
        <tissue evidence="13">Rhizome</tissue>
    </source>
</reference>
<dbReference type="PANTHER" id="PTHR47982">
    <property type="entry name" value="PROLINE-RICH RECEPTOR-LIKE PROTEIN KINASE PERK4"/>
    <property type="match status" value="1"/>
</dbReference>
<dbReference type="PANTHER" id="PTHR47982:SF38">
    <property type="entry name" value="PROTEIN KINASE DOMAIN-CONTAINING PROTEIN"/>
    <property type="match status" value="1"/>
</dbReference>
<comment type="catalytic activity">
    <reaction evidence="11">
        <text>L-seryl-[protein] + ATP = O-phospho-L-seryl-[protein] + ADP + H(+)</text>
        <dbReference type="Rhea" id="RHEA:17989"/>
        <dbReference type="Rhea" id="RHEA-COMP:9863"/>
        <dbReference type="Rhea" id="RHEA-COMP:11604"/>
        <dbReference type="ChEBI" id="CHEBI:15378"/>
        <dbReference type="ChEBI" id="CHEBI:29999"/>
        <dbReference type="ChEBI" id="CHEBI:30616"/>
        <dbReference type="ChEBI" id="CHEBI:83421"/>
        <dbReference type="ChEBI" id="CHEBI:456216"/>
        <dbReference type="EC" id="2.7.11.1"/>
    </reaction>
</comment>
<dbReference type="EC" id="2.7.11.1" evidence="2"/>
<evidence type="ECO:0000256" key="9">
    <source>
        <dbReference type="ARBA" id="ARBA00023136"/>
    </source>
</evidence>
<dbReference type="InterPro" id="IPR011009">
    <property type="entry name" value="Kinase-like_dom_sf"/>
</dbReference>
<dbReference type="InterPro" id="IPR001245">
    <property type="entry name" value="Ser-Thr/Tyr_kinase_cat_dom"/>
</dbReference>
<sequence>MDLEHLEEENLVKDGSTWLLLGCGALDVEVPQVSLHVVEFPLGSTRPGSALWAMVLLKQEDGPLAAGEGLAIDLEADTERANDSTDQRVLLVQEVVGIVLDGCRRLQSVGVVAGGEFTFNSEQEKFAAEVEKLGAVRHKNLLSFRGYCAEGQEHLIVYDYMPNLSLHSHLHGYHSDECFLDWGRRMSIVIGTSEGITHLHQQTTPPIIHQDIKASNVLLDSDFQARVADFGFVKIIPGGLNLQTTTAKSTLGYLTPEYIKSGKASESCDVYSFGILLLELVSGKRPIHKNLPITDWALPLVREEKYEEIADPKLNGDYIQEELKSVVIIALICAEKNPERRPKMPEVTGLLKGVSKEKLSSLENEVCRLEPTVSYQGTSTPIEVSEDVAQRETVL</sequence>
<dbReference type="SMART" id="SM00220">
    <property type="entry name" value="S_TKc"/>
    <property type="match status" value="1"/>
</dbReference>
<evidence type="ECO:0000256" key="7">
    <source>
        <dbReference type="ARBA" id="ARBA00022840"/>
    </source>
</evidence>
<evidence type="ECO:0000256" key="5">
    <source>
        <dbReference type="ARBA" id="ARBA00022692"/>
    </source>
</evidence>
<comment type="catalytic activity">
    <reaction evidence="10">
        <text>L-threonyl-[protein] + ATP = O-phospho-L-threonyl-[protein] + ADP + H(+)</text>
        <dbReference type="Rhea" id="RHEA:46608"/>
        <dbReference type="Rhea" id="RHEA-COMP:11060"/>
        <dbReference type="Rhea" id="RHEA-COMP:11605"/>
        <dbReference type="ChEBI" id="CHEBI:15378"/>
        <dbReference type="ChEBI" id="CHEBI:30013"/>
        <dbReference type="ChEBI" id="CHEBI:30616"/>
        <dbReference type="ChEBI" id="CHEBI:61977"/>
        <dbReference type="ChEBI" id="CHEBI:456216"/>
        <dbReference type="EC" id="2.7.11.1"/>
    </reaction>
</comment>
<dbReference type="EMBL" id="JACMSC010000004">
    <property type="protein sequence ID" value="KAG6523814.1"/>
    <property type="molecule type" value="Genomic_DNA"/>
</dbReference>
<keyword evidence="5" id="KW-0812">Transmembrane</keyword>
<keyword evidence="3" id="KW-0723">Serine/threonine-protein kinase</keyword>
<gene>
    <name evidence="13" type="ORF">ZIOFF_013701</name>
</gene>
<evidence type="ECO:0000256" key="4">
    <source>
        <dbReference type="ARBA" id="ARBA00022679"/>
    </source>
</evidence>
<dbReference type="Proteomes" id="UP000734854">
    <property type="component" value="Unassembled WGS sequence"/>
</dbReference>
<evidence type="ECO:0000256" key="6">
    <source>
        <dbReference type="ARBA" id="ARBA00022741"/>
    </source>
</evidence>
<dbReference type="Gene3D" id="3.30.200.20">
    <property type="entry name" value="Phosphorylase Kinase, domain 1"/>
    <property type="match status" value="1"/>
</dbReference>
<accession>A0A8J5LQJ6</accession>
<evidence type="ECO:0000259" key="12">
    <source>
        <dbReference type="PROSITE" id="PS50011"/>
    </source>
</evidence>
<dbReference type="GO" id="GO:0005524">
    <property type="term" value="F:ATP binding"/>
    <property type="evidence" value="ECO:0007669"/>
    <property type="project" value="UniProtKB-KW"/>
</dbReference>
<dbReference type="InterPro" id="IPR047117">
    <property type="entry name" value="PERK1-13-like"/>
</dbReference>
<name>A0A8J5LQJ6_ZINOF</name>
<dbReference type="SUPFAM" id="SSF56112">
    <property type="entry name" value="Protein kinase-like (PK-like)"/>
    <property type="match status" value="1"/>
</dbReference>
<evidence type="ECO:0000256" key="3">
    <source>
        <dbReference type="ARBA" id="ARBA00022527"/>
    </source>
</evidence>
<keyword evidence="3" id="KW-0418">Kinase</keyword>
<dbReference type="Pfam" id="PF07714">
    <property type="entry name" value="PK_Tyr_Ser-Thr"/>
    <property type="match status" value="1"/>
</dbReference>
<organism evidence="13 14">
    <name type="scientific">Zingiber officinale</name>
    <name type="common">Ginger</name>
    <name type="synonym">Amomum zingiber</name>
    <dbReference type="NCBI Taxonomy" id="94328"/>
    <lineage>
        <taxon>Eukaryota</taxon>
        <taxon>Viridiplantae</taxon>
        <taxon>Streptophyta</taxon>
        <taxon>Embryophyta</taxon>
        <taxon>Tracheophyta</taxon>
        <taxon>Spermatophyta</taxon>
        <taxon>Magnoliopsida</taxon>
        <taxon>Liliopsida</taxon>
        <taxon>Zingiberales</taxon>
        <taxon>Zingiberaceae</taxon>
        <taxon>Zingiber</taxon>
    </lineage>
</organism>
<evidence type="ECO:0000256" key="1">
    <source>
        <dbReference type="ARBA" id="ARBA00004162"/>
    </source>
</evidence>
<dbReference type="InterPro" id="IPR000719">
    <property type="entry name" value="Prot_kinase_dom"/>
</dbReference>
<keyword evidence="4" id="KW-0808">Transferase</keyword>
<proteinExistence type="predicted"/>
<evidence type="ECO:0000256" key="8">
    <source>
        <dbReference type="ARBA" id="ARBA00022989"/>
    </source>
</evidence>
<dbReference type="FunFam" id="1.10.510.10:FF:000095">
    <property type="entry name" value="protein STRUBBELIG-RECEPTOR FAMILY 8"/>
    <property type="match status" value="1"/>
</dbReference>
<dbReference type="AlphaFoldDB" id="A0A8J5LQJ6"/>
<comment type="subcellular location">
    <subcellularLocation>
        <location evidence="1">Cell membrane</location>
        <topology evidence="1">Single-pass membrane protein</topology>
    </subcellularLocation>
</comment>
<keyword evidence="14" id="KW-1185">Reference proteome</keyword>
<keyword evidence="7" id="KW-0067">ATP-binding</keyword>
<dbReference type="Gene3D" id="1.10.510.10">
    <property type="entry name" value="Transferase(Phosphotransferase) domain 1"/>
    <property type="match status" value="1"/>
</dbReference>
<keyword evidence="9" id="KW-0472">Membrane</keyword>
<evidence type="ECO:0000313" key="14">
    <source>
        <dbReference type="Proteomes" id="UP000734854"/>
    </source>
</evidence>
<evidence type="ECO:0000256" key="2">
    <source>
        <dbReference type="ARBA" id="ARBA00012513"/>
    </source>
</evidence>
<dbReference type="PROSITE" id="PS00108">
    <property type="entry name" value="PROTEIN_KINASE_ST"/>
    <property type="match status" value="1"/>
</dbReference>
<dbReference type="InterPro" id="IPR008271">
    <property type="entry name" value="Ser/Thr_kinase_AS"/>
</dbReference>
<keyword evidence="6" id="KW-0547">Nucleotide-binding</keyword>
<evidence type="ECO:0000256" key="10">
    <source>
        <dbReference type="ARBA" id="ARBA00047899"/>
    </source>
</evidence>
<protein>
    <recommendedName>
        <fullName evidence="2">non-specific serine/threonine protein kinase</fullName>
        <ecNumber evidence="2">2.7.11.1</ecNumber>
    </recommendedName>
</protein>
<evidence type="ECO:0000313" key="13">
    <source>
        <dbReference type="EMBL" id="KAG6523814.1"/>
    </source>
</evidence>
<dbReference type="GO" id="GO:0005886">
    <property type="term" value="C:plasma membrane"/>
    <property type="evidence" value="ECO:0007669"/>
    <property type="project" value="UniProtKB-SubCell"/>
</dbReference>
<feature type="domain" description="Protein kinase" evidence="12">
    <location>
        <begin position="36"/>
        <end position="359"/>
    </location>
</feature>
<dbReference type="GO" id="GO:0004674">
    <property type="term" value="F:protein serine/threonine kinase activity"/>
    <property type="evidence" value="ECO:0007669"/>
    <property type="project" value="UniProtKB-KW"/>
</dbReference>
<keyword evidence="8" id="KW-1133">Transmembrane helix</keyword>
<comment type="caution">
    <text evidence="13">The sequence shown here is derived from an EMBL/GenBank/DDBJ whole genome shotgun (WGS) entry which is preliminary data.</text>
</comment>
<dbReference type="PROSITE" id="PS50011">
    <property type="entry name" value="PROTEIN_KINASE_DOM"/>
    <property type="match status" value="1"/>
</dbReference>
<evidence type="ECO:0000256" key="11">
    <source>
        <dbReference type="ARBA" id="ARBA00048679"/>
    </source>
</evidence>